<dbReference type="EMBL" id="SMJW01000055">
    <property type="protein sequence ID" value="TDC16176.1"/>
    <property type="molecule type" value="Genomic_DNA"/>
</dbReference>
<organism evidence="2 3">
    <name type="scientific">Actinomadura bangladeshensis</name>
    <dbReference type="NCBI Taxonomy" id="453573"/>
    <lineage>
        <taxon>Bacteria</taxon>
        <taxon>Bacillati</taxon>
        <taxon>Actinomycetota</taxon>
        <taxon>Actinomycetes</taxon>
        <taxon>Streptosporangiales</taxon>
        <taxon>Thermomonosporaceae</taxon>
        <taxon>Actinomadura</taxon>
    </lineage>
</organism>
<dbReference type="PROSITE" id="PS50042">
    <property type="entry name" value="CNMP_BINDING_3"/>
    <property type="match status" value="1"/>
</dbReference>
<name>A0A4V2XMZ2_9ACTN</name>
<accession>A0A4V2XMZ2</accession>
<protein>
    <submittedName>
        <fullName evidence="2">Cyclic nucleotide-binding domain-containing protein</fullName>
    </submittedName>
</protein>
<dbReference type="InterPro" id="IPR014710">
    <property type="entry name" value="RmlC-like_jellyroll"/>
</dbReference>
<sequence>MRCSSMLRARWPLCRAATGEGGVRRGRGPRACEGVDRVGTVTGADLAREPFLNGMKGTGLRRLATAARFTEFPAARRIFGESDPAERFWLVREGTVIVDLHVPDRGPVVIDTFGTGSVLGWSWLFRPYRWHFGGVAATPVRAIEFDGRLVRTLCAVDPSMGYELTRRFAGLVVERLEATQARLTDLSEAVPGRDAL</sequence>
<dbReference type="InterPro" id="IPR000595">
    <property type="entry name" value="cNMP-bd_dom"/>
</dbReference>
<evidence type="ECO:0000313" key="2">
    <source>
        <dbReference type="EMBL" id="TDC16176.1"/>
    </source>
</evidence>
<dbReference type="Pfam" id="PF00027">
    <property type="entry name" value="cNMP_binding"/>
    <property type="match status" value="1"/>
</dbReference>
<gene>
    <name evidence="2" type="ORF">E1284_13605</name>
</gene>
<dbReference type="Gene3D" id="2.60.120.10">
    <property type="entry name" value="Jelly Rolls"/>
    <property type="match status" value="1"/>
</dbReference>
<dbReference type="OrthoDB" id="290916at2"/>
<comment type="caution">
    <text evidence="2">The sequence shown here is derived from an EMBL/GenBank/DDBJ whole genome shotgun (WGS) entry which is preliminary data.</text>
</comment>
<feature type="domain" description="Cyclic nucleotide-binding" evidence="1">
    <location>
        <begin position="51"/>
        <end position="120"/>
    </location>
</feature>
<dbReference type="AlphaFoldDB" id="A0A4V2XMZ2"/>
<dbReference type="InterPro" id="IPR018490">
    <property type="entry name" value="cNMP-bd_dom_sf"/>
</dbReference>
<dbReference type="CDD" id="cd00038">
    <property type="entry name" value="CAP_ED"/>
    <property type="match status" value="1"/>
</dbReference>
<evidence type="ECO:0000313" key="3">
    <source>
        <dbReference type="Proteomes" id="UP000295431"/>
    </source>
</evidence>
<dbReference type="Proteomes" id="UP000295431">
    <property type="component" value="Unassembled WGS sequence"/>
</dbReference>
<dbReference type="SUPFAM" id="SSF51206">
    <property type="entry name" value="cAMP-binding domain-like"/>
    <property type="match status" value="1"/>
</dbReference>
<evidence type="ECO:0000259" key="1">
    <source>
        <dbReference type="PROSITE" id="PS50042"/>
    </source>
</evidence>
<reference evidence="2 3" key="1">
    <citation type="submission" date="2019-03" db="EMBL/GenBank/DDBJ databases">
        <title>Draft genome sequences of novel Actinobacteria.</title>
        <authorList>
            <person name="Sahin N."/>
            <person name="Ay H."/>
            <person name="Saygin H."/>
        </authorList>
    </citation>
    <scope>NUCLEOTIDE SEQUENCE [LARGE SCALE GENOMIC DNA]</scope>
    <source>
        <strain evidence="2 3">DSM 45347</strain>
    </source>
</reference>
<proteinExistence type="predicted"/>
<keyword evidence="3" id="KW-1185">Reference proteome</keyword>